<feature type="compositionally biased region" description="Pro residues" evidence="1">
    <location>
        <begin position="285"/>
        <end position="295"/>
    </location>
</feature>
<reference evidence="3" key="2">
    <citation type="submission" date="2021-04" db="EMBL/GenBank/DDBJ databases">
        <authorList>
            <person name="Podell S."/>
        </authorList>
    </citation>
    <scope>NUCLEOTIDE SEQUENCE</scope>
    <source>
        <strain evidence="3">Hildebrandi</strain>
    </source>
</reference>
<protein>
    <submittedName>
        <fullName evidence="3">Filamentous hemagglutinin family outer membrane protein</fullName>
    </submittedName>
</protein>
<feature type="compositionally biased region" description="Low complexity" evidence="1">
    <location>
        <begin position="242"/>
        <end position="256"/>
    </location>
</feature>
<gene>
    <name evidence="3" type="ORF">IV203_010591</name>
</gene>
<feature type="region of interest" description="Disordered" evidence="1">
    <location>
        <begin position="1"/>
        <end position="27"/>
    </location>
</feature>
<organism evidence="3 4">
    <name type="scientific">Nitzschia inconspicua</name>
    <dbReference type="NCBI Taxonomy" id="303405"/>
    <lineage>
        <taxon>Eukaryota</taxon>
        <taxon>Sar</taxon>
        <taxon>Stramenopiles</taxon>
        <taxon>Ochrophyta</taxon>
        <taxon>Bacillariophyta</taxon>
        <taxon>Bacillariophyceae</taxon>
        <taxon>Bacillariophycidae</taxon>
        <taxon>Bacillariales</taxon>
        <taxon>Bacillariaceae</taxon>
        <taxon>Nitzschia</taxon>
    </lineage>
</organism>
<sequence length="421" mass="44948">MQSGYGNSVRSAEGNEEMNGRRSSVSTMSRLAATDIKRHKIARPDSGSKIIRFITLQSCIVFVGLIYGATTLAQTFDDRVCGCSPQTFTFNLDFSLTCPPTNITSGGGVAAVSCIVSPFGASSDDLTPIVVESISVLELDQSNSVLVEERIAGNLLDGDTFTYTSVMDKTESITSLEQIPKAIQLNLNGRNMDGVVLLNVFIITYSNECGVVPVINDEYSAGWVIFTEHGEIESEFCPTPQPTQQPTVTPTNDPTFTPTPEPTNQPTLSLNTSEPTKIPTTAPTIGPPGIPPTTPNPTSQRPTSEPSPGPATLPVTLSPSHSPGSSPVNDPTQRPPSSTAPMKSTGGSSAPSTSEATIEPSGVASSAIPTIISRFPTIDMSMSMRLNFPWGDREELRSSLFINERTAGEKRLDLLREYVND</sequence>
<comment type="caution">
    <text evidence="3">The sequence shown here is derived from an EMBL/GenBank/DDBJ whole genome shotgun (WGS) entry which is preliminary data.</text>
</comment>
<dbReference type="OrthoDB" id="46042at2759"/>
<accession>A0A9K3KX56</accession>
<dbReference type="Proteomes" id="UP000693970">
    <property type="component" value="Unassembled WGS sequence"/>
</dbReference>
<dbReference type="AlphaFoldDB" id="A0A9K3KX56"/>
<keyword evidence="2" id="KW-0812">Transmembrane</keyword>
<evidence type="ECO:0000256" key="1">
    <source>
        <dbReference type="SAM" id="MobiDB-lite"/>
    </source>
</evidence>
<name>A0A9K3KX56_9STRA</name>
<keyword evidence="2" id="KW-1133">Transmembrane helix</keyword>
<evidence type="ECO:0000256" key="2">
    <source>
        <dbReference type="SAM" id="Phobius"/>
    </source>
</evidence>
<keyword evidence="4" id="KW-1185">Reference proteome</keyword>
<feature type="compositionally biased region" description="Low complexity" evidence="1">
    <location>
        <begin position="275"/>
        <end position="284"/>
    </location>
</feature>
<evidence type="ECO:0000313" key="4">
    <source>
        <dbReference type="Proteomes" id="UP000693970"/>
    </source>
</evidence>
<feature type="compositionally biased region" description="Polar residues" evidence="1">
    <location>
        <begin position="1"/>
        <end position="10"/>
    </location>
</feature>
<evidence type="ECO:0000313" key="3">
    <source>
        <dbReference type="EMBL" id="KAG7351231.1"/>
    </source>
</evidence>
<feature type="region of interest" description="Disordered" evidence="1">
    <location>
        <begin position="234"/>
        <end position="363"/>
    </location>
</feature>
<dbReference type="EMBL" id="JAGRRH010000018">
    <property type="protein sequence ID" value="KAG7351231.1"/>
    <property type="molecule type" value="Genomic_DNA"/>
</dbReference>
<proteinExistence type="predicted"/>
<keyword evidence="2" id="KW-0472">Membrane</keyword>
<reference evidence="3" key="1">
    <citation type="journal article" date="2021" name="Sci. Rep.">
        <title>Diploid genomic architecture of Nitzschia inconspicua, an elite biomass production diatom.</title>
        <authorList>
            <person name="Oliver A."/>
            <person name="Podell S."/>
            <person name="Pinowska A."/>
            <person name="Traller J.C."/>
            <person name="Smith S.R."/>
            <person name="McClure R."/>
            <person name="Beliaev A."/>
            <person name="Bohutskyi P."/>
            <person name="Hill E.A."/>
            <person name="Rabines A."/>
            <person name="Zheng H."/>
            <person name="Allen L.Z."/>
            <person name="Kuo A."/>
            <person name="Grigoriev I.V."/>
            <person name="Allen A.E."/>
            <person name="Hazlebeck D."/>
            <person name="Allen E.E."/>
        </authorList>
    </citation>
    <scope>NUCLEOTIDE SEQUENCE</scope>
    <source>
        <strain evidence="3">Hildebrandi</strain>
    </source>
</reference>
<feature type="transmembrane region" description="Helical" evidence="2">
    <location>
        <begin position="50"/>
        <end position="69"/>
    </location>
</feature>
<feature type="compositionally biased region" description="Polar residues" evidence="1">
    <location>
        <begin position="315"/>
        <end position="356"/>
    </location>
</feature>